<proteinExistence type="predicted"/>
<sequence>MTLTWAIEYLDGEAVKWMLSPYEDESKRCSIYRVTRAVHNASHTGINLEFLFTERNLLSLLRCRPQRKKKALALLYTFAICFVFKAVGGYVPGVVSVQFTISQPFTSILSFDNYSQWIEFDESILAWGIIASSLVKNGSRRSVLCDDTIEHFVPPLSGYTAIALGVFSVRLDTDAGFIPVPVRLSMGKPAGPDKNFIRNLQIQILPDADRDFEKS</sequence>
<keyword evidence="3" id="KW-1185">Reference proteome</keyword>
<keyword evidence="1" id="KW-0472">Membrane</keyword>
<dbReference type="AlphaFoldDB" id="A0A4V4HEY7"/>
<gene>
    <name evidence="2" type="ORF">K435DRAFT_800186</name>
</gene>
<evidence type="ECO:0000256" key="1">
    <source>
        <dbReference type="SAM" id="Phobius"/>
    </source>
</evidence>
<evidence type="ECO:0000313" key="3">
    <source>
        <dbReference type="Proteomes" id="UP000297245"/>
    </source>
</evidence>
<accession>A0A4V4HEY7</accession>
<organism evidence="2 3">
    <name type="scientific">Dendrothele bispora (strain CBS 962.96)</name>
    <dbReference type="NCBI Taxonomy" id="1314807"/>
    <lineage>
        <taxon>Eukaryota</taxon>
        <taxon>Fungi</taxon>
        <taxon>Dikarya</taxon>
        <taxon>Basidiomycota</taxon>
        <taxon>Agaricomycotina</taxon>
        <taxon>Agaricomycetes</taxon>
        <taxon>Agaricomycetidae</taxon>
        <taxon>Agaricales</taxon>
        <taxon>Agaricales incertae sedis</taxon>
        <taxon>Dendrothele</taxon>
    </lineage>
</organism>
<keyword evidence="1" id="KW-1133">Transmembrane helix</keyword>
<reference evidence="2 3" key="1">
    <citation type="journal article" date="2019" name="Nat. Ecol. Evol.">
        <title>Megaphylogeny resolves global patterns of mushroom evolution.</title>
        <authorList>
            <person name="Varga T."/>
            <person name="Krizsan K."/>
            <person name="Foldi C."/>
            <person name="Dima B."/>
            <person name="Sanchez-Garcia M."/>
            <person name="Sanchez-Ramirez S."/>
            <person name="Szollosi G.J."/>
            <person name="Szarkandi J.G."/>
            <person name="Papp V."/>
            <person name="Albert L."/>
            <person name="Andreopoulos W."/>
            <person name="Angelini C."/>
            <person name="Antonin V."/>
            <person name="Barry K.W."/>
            <person name="Bougher N.L."/>
            <person name="Buchanan P."/>
            <person name="Buyck B."/>
            <person name="Bense V."/>
            <person name="Catcheside P."/>
            <person name="Chovatia M."/>
            <person name="Cooper J."/>
            <person name="Damon W."/>
            <person name="Desjardin D."/>
            <person name="Finy P."/>
            <person name="Geml J."/>
            <person name="Haridas S."/>
            <person name="Hughes K."/>
            <person name="Justo A."/>
            <person name="Karasinski D."/>
            <person name="Kautmanova I."/>
            <person name="Kiss B."/>
            <person name="Kocsube S."/>
            <person name="Kotiranta H."/>
            <person name="LaButti K.M."/>
            <person name="Lechner B.E."/>
            <person name="Liimatainen K."/>
            <person name="Lipzen A."/>
            <person name="Lukacs Z."/>
            <person name="Mihaltcheva S."/>
            <person name="Morgado L.N."/>
            <person name="Niskanen T."/>
            <person name="Noordeloos M.E."/>
            <person name="Ohm R.A."/>
            <person name="Ortiz-Santana B."/>
            <person name="Ovrebo C."/>
            <person name="Racz N."/>
            <person name="Riley R."/>
            <person name="Savchenko A."/>
            <person name="Shiryaev A."/>
            <person name="Soop K."/>
            <person name="Spirin V."/>
            <person name="Szebenyi C."/>
            <person name="Tomsovsky M."/>
            <person name="Tulloss R.E."/>
            <person name="Uehling J."/>
            <person name="Grigoriev I.V."/>
            <person name="Vagvolgyi C."/>
            <person name="Papp T."/>
            <person name="Martin F.M."/>
            <person name="Miettinen O."/>
            <person name="Hibbett D.S."/>
            <person name="Nagy L.G."/>
        </authorList>
    </citation>
    <scope>NUCLEOTIDE SEQUENCE [LARGE SCALE GENOMIC DNA]</scope>
    <source>
        <strain evidence="2 3">CBS 962.96</strain>
    </source>
</reference>
<dbReference type="EMBL" id="ML179266">
    <property type="protein sequence ID" value="THU92845.1"/>
    <property type="molecule type" value="Genomic_DNA"/>
</dbReference>
<evidence type="ECO:0000313" key="2">
    <source>
        <dbReference type="EMBL" id="THU92845.1"/>
    </source>
</evidence>
<protein>
    <submittedName>
        <fullName evidence="2">Uncharacterized protein</fullName>
    </submittedName>
</protein>
<name>A0A4V4HEY7_DENBC</name>
<dbReference type="Proteomes" id="UP000297245">
    <property type="component" value="Unassembled WGS sequence"/>
</dbReference>
<keyword evidence="1" id="KW-0812">Transmembrane</keyword>
<feature type="transmembrane region" description="Helical" evidence="1">
    <location>
        <begin position="71"/>
        <end position="91"/>
    </location>
</feature>